<dbReference type="GO" id="GO:0005634">
    <property type="term" value="C:nucleus"/>
    <property type="evidence" value="ECO:0007669"/>
    <property type="project" value="UniProtKB-ARBA"/>
</dbReference>
<name>A0A9Q3EXK8_9BASI</name>
<keyword evidence="13" id="KW-0233">DNA recombination</keyword>
<keyword evidence="5" id="KW-0479">Metal-binding</keyword>
<evidence type="ECO:0000256" key="9">
    <source>
        <dbReference type="ARBA" id="ARBA00022884"/>
    </source>
</evidence>
<dbReference type="GO" id="GO:0003964">
    <property type="term" value="F:RNA-directed DNA polymerase activity"/>
    <property type="evidence" value="ECO:0007669"/>
    <property type="project" value="UniProtKB-KW"/>
</dbReference>
<dbReference type="GO" id="GO:0016787">
    <property type="term" value="F:hydrolase activity"/>
    <property type="evidence" value="ECO:0007669"/>
    <property type="project" value="UniProtKB-KW"/>
</dbReference>
<dbReference type="InterPro" id="IPR012337">
    <property type="entry name" value="RNaseH-like_sf"/>
</dbReference>
<protein>
    <recommendedName>
        <fullName evidence="23">Integrase catalytic domain-containing protein</fullName>
    </recommendedName>
</protein>
<dbReference type="InterPro" id="IPR039537">
    <property type="entry name" value="Retrotran_Ty1/copia-like"/>
</dbReference>
<evidence type="ECO:0000256" key="18">
    <source>
        <dbReference type="SAM" id="MobiDB-lite"/>
    </source>
</evidence>
<dbReference type="SUPFAM" id="SSF57756">
    <property type="entry name" value="Retrovirus zinc finger-like domains"/>
    <property type="match status" value="1"/>
</dbReference>
<dbReference type="PROSITE" id="PS50994">
    <property type="entry name" value="INTEGRASE"/>
    <property type="match status" value="1"/>
</dbReference>
<dbReference type="InterPro" id="IPR001878">
    <property type="entry name" value="Znf_CCHC"/>
</dbReference>
<dbReference type="SUPFAM" id="SSF53098">
    <property type="entry name" value="Ribonuclease H-like"/>
    <property type="match status" value="1"/>
</dbReference>
<feature type="region of interest" description="Disordered" evidence="18">
    <location>
        <begin position="229"/>
        <end position="255"/>
    </location>
</feature>
<keyword evidence="14" id="KW-0511">Multifunctional enzyme</keyword>
<comment type="caution">
    <text evidence="21">The sequence shown here is derived from an EMBL/GenBank/DDBJ whole genome shotgun (WGS) entry which is preliminary data.</text>
</comment>
<dbReference type="InterPro" id="IPR001584">
    <property type="entry name" value="Integrase_cat-core"/>
</dbReference>
<evidence type="ECO:0000313" key="22">
    <source>
        <dbReference type="Proteomes" id="UP000765509"/>
    </source>
</evidence>
<organism evidence="21 22">
    <name type="scientific">Austropuccinia psidii MF-1</name>
    <dbReference type="NCBI Taxonomy" id="1389203"/>
    <lineage>
        <taxon>Eukaryota</taxon>
        <taxon>Fungi</taxon>
        <taxon>Dikarya</taxon>
        <taxon>Basidiomycota</taxon>
        <taxon>Pucciniomycotina</taxon>
        <taxon>Pucciniomycetes</taxon>
        <taxon>Pucciniales</taxon>
        <taxon>Sphaerophragmiaceae</taxon>
        <taxon>Austropuccinia</taxon>
    </lineage>
</organism>
<gene>
    <name evidence="21" type="ORF">O181_065527</name>
</gene>
<keyword evidence="1" id="KW-0815">Transposition</keyword>
<dbReference type="Gene3D" id="4.10.60.10">
    <property type="entry name" value="Zinc finger, CCHC-type"/>
    <property type="match status" value="1"/>
</dbReference>
<dbReference type="Pfam" id="PF25597">
    <property type="entry name" value="SH3_retrovirus"/>
    <property type="match status" value="1"/>
</dbReference>
<comment type="catalytic activity">
    <reaction evidence="15">
        <text>DNA(n) + a 2'-deoxyribonucleoside 5'-triphosphate = DNA(n+1) + diphosphate</text>
        <dbReference type="Rhea" id="RHEA:22508"/>
        <dbReference type="Rhea" id="RHEA-COMP:17339"/>
        <dbReference type="Rhea" id="RHEA-COMP:17340"/>
        <dbReference type="ChEBI" id="CHEBI:33019"/>
        <dbReference type="ChEBI" id="CHEBI:61560"/>
        <dbReference type="ChEBI" id="CHEBI:173112"/>
        <dbReference type="EC" id="2.7.7.49"/>
    </reaction>
</comment>
<keyword evidence="7" id="KW-0378">Hydrolase</keyword>
<evidence type="ECO:0000256" key="17">
    <source>
        <dbReference type="PROSITE-ProRule" id="PRU00047"/>
    </source>
</evidence>
<evidence type="ECO:0000256" key="2">
    <source>
        <dbReference type="ARBA" id="ARBA00022664"/>
    </source>
</evidence>
<evidence type="ECO:0000256" key="10">
    <source>
        <dbReference type="ARBA" id="ARBA00022908"/>
    </source>
</evidence>
<evidence type="ECO:0000256" key="4">
    <source>
        <dbReference type="ARBA" id="ARBA00022722"/>
    </source>
</evidence>
<dbReference type="Proteomes" id="UP000765509">
    <property type="component" value="Unassembled WGS sequence"/>
</dbReference>
<evidence type="ECO:0000256" key="16">
    <source>
        <dbReference type="ARBA" id="ARBA00049244"/>
    </source>
</evidence>
<evidence type="ECO:0000256" key="1">
    <source>
        <dbReference type="ARBA" id="ARBA00022578"/>
    </source>
</evidence>
<dbReference type="GO" id="GO:0006397">
    <property type="term" value="P:mRNA processing"/>
    <property type="evidence" value="ECO:0007669"/>
    <property type="project" value="UniProtKB-KW"/>
</dbReference>
<accession>A0A9Q3EXK8</accession>
<dbReference type="PANTHER" id="PTHR42648:SF11">
    <property type="entry name" value="TRANSPOSON TY4-P GAG-POL POLYPROTEIN"/>
    <property type="match status" value="1"/>
</dbReference>
<dbReference type="PANTHER" id="PTHR42648">
    <property type="entry name" value="TRANSPOSASE, PUTATIVE-RELATED"/>
    <property type="match status" value="1"/>
</dbReference>
<keyword evidence="4" id="KW-0540">Nuclease</keyword>
<evidence type="ECO:0000256" key="3">
    <source>
        <dbReference type="ARBA" id="ARBA00022695"/>
    </source>
</evidence>
<dbReference type="GO" id="GO:0015074">
    <property type="term" value="P:DNA integration"/>
    <property type="evidence" value="ECO:0007669"/>
    <property type="project" value="UniProtKB-KW"/>
</dbReference>
<proteinExistence type="predicted"/>
<keyword evidence="2" id="KW-0507">mRNA processing</keyword>
<dbReference type="GO" id="GO:0008270">
    <property type="term" value="F:zinc ion binding"/>
    <property type="evidence" value="ECO:0007669"/>
    <property type="project" value="UniProtKB-KW"/>
</dbReference>
<comment type="catalytic activity">
    <reaction evidence="16">
        <text>DNA(n) + a 2'-deoxyribonucleoside 5'-triphosphate = DNA(n+1) + diphosphate</text>
        <dbReference type="Rhea" id="RHEA:22508"/>
        <dbReference type="Rhea" id="RHEA-COMP:17339"/>
        <dbReference type="Rhea" id="RHEA-COMP:17340"/>
        <dbReference type="ChEBI" id="CHEBI:33019"/>
        <dbReference type="ChEBI" id="CHEBI:61560"/>
        <dbReference type="ChEBI" id="CHEBI:173112"/>
        <dbReference type="EC" id="2.7.7.7"/>
    </reaction>
</comment>
<keyword evidence="11" id="KW-0695">RNA-directed DNA polymerase</keyword>
<dbReference type="InterPro" id="IPR025724">
    <property type="entry name" value="GAG-pre-integrase_dom"/>
</dbReference>
<keyword evidence="6" id="KW-0255">Endonuclease</keyword>
<dbReference type="GO" id="GO:0006310">
    <property type="term" value="P:DNA recombination"/>
    <property type="evidence" value="ECO:0007669"/>
    <property type="project" value="UniProtKB-KW"/>
</dbReference>
<evidence type="ECO:0000256" key="13">
    <source>
        <dbReference type="ARBA" id="ARBA00023172"/>
    </source>
</evidence>
<evidence type="ECO:0000256" key="6">
    <source>
        <dbReference type="ARBA" id="ARBA00022759"/>
    </source>
</evidence>
<keyword evidence="9" id="KW-0694">RNA-binding</keyword>
<dbReference type="InterPro" id="IPR057670">
    <property type="entry name" value="SH3_retrovirus"/>
</dbReference>
<dbReference type="GO" id="GO:0032196">
    <property type="term" value="P:transposition"/>
    <property type="evidence" value="ECO:0007669"/>
    <property type="project" value="UniProtKB-KW"/>
</dbReference>
<dbReference type="GO" id="GO:0003723">
    <property type="term" value="F:RNA binding"/>
    <property type="evidence" value="ECO:0007669"/>
    <property type="project" value="UniProtKB-KW"/>
</dbReference>
<dbReference type="PROSITE" id="PS50158">
    <property type="entry name" value="ZF_CCHC"/>
    <property type="match status" value="1"/>
</dbReference>
<keyword evidence="3" id="KW-0548">Nucleotidyltransferase</keyword>
<reference evidence="21" key="1">
    <citation type="submission" date="2021-03" db="EMBL/GenBank/DDBJ databases">
        <title>Draft genome sequence of rust myrtle Austropuccinia psidii MF-1, a brazilian biotype.</title>
        <authorList>
            <person name="Quecine M.C."/>
            <person name="Pachon D.M.R."/>
            <person name="Bonatelli M.L."/>
            <person name="Correr F.H."/>
            <person name="Franceschini L.M."/>
            <person name="Leite T.F."/>
            <person name="Margarido G.R.A."/>
            <person name="Almeida C.A."/>
            <person name="Ferrarezi J.A."/>
            <person name="Labate C.A."/>
        </authorList>
    </citation>
    <scope>NUCLEOTIDE SEQUENCE</scope>
    <source>
        <strain evidence="21">MF-1</strain>
    </source>
</reference>
<dbReference type="GO" id="GO:0004519">
    <property type="term" value="F:endonuclease activity"/>
    <property type="evidence" value="ECO:0007669"/>
    <property type="project" value="UniProtKB-KW"/>
</dbReference>
<dbReference type="InterPro" id="IPR036397">
    <property type="entry name" value="RNaseH_sf"/>
</dbReference>
<evidence type="ECO:0000259" key="20">
    <source>
        <dbReference type="PROSITE" id="PS50994"/>
    </source>
</evidence>
<evidence type="ECO:0000256" key="12">
    <source>
        <dbReference type="ARBA" id="ARBA00022932"/>
    </source>
</evidence>
<feature type="domain" description="Integrase catalytic" evidence="20">
    <location>
        <begin position="525"/>
        <end position="689"/>
    </location>
</feature>
<evidence type="ECO:0000313" key="21">
    <source>
        <dbReference type="EMBL" id="MBW0525812.1"/>
    </source>
</evidence>
<keyword evidence="17" id="KW-0862">Zinc</keyword>
<dbReference type="Pfam" id="PF07727">
    <property type="entry name" value="RVT_2"/>
    <property type="match status" value="1"/>
</dbReference>
<evidence type="ECO:0008006" key="23">
    <source>
        <dbReference type="Google" id="ProtNLM"/>
    </source>
</evidence>
<dbReference type="AlphaFoldDB" id="A0A9Q3EXK8"/>
<sequence length="938" mass="105888">MSDEKFDIDDLRADLLVSNSGAILKRQVEIDQLGEGITPRLTSDGLTFHRWYRSLNRLIERTHRQVNYFDSNEKDTDQERNAEIRSLIEKSIDASLKSSIQHKDEARLSFACLRHQFEKLSWLHVMNLFDDIVNATEALENLAEAYAATKNSVISLKSAIGSTWTDELLIAICFHHRNKKYFHEISNAMDTKVSIEKSINVKSSDILQIAQRFQKRTNNLLTNSQPSIMAASSRKQHPSPRTVNQAYWSDKSGNPPRGRLSSNCIPISQQTESWARHFLSPKFPCLHCFEWGHWAQDCPQKKAGKPEIEDPRIRNPGVTLCKSTTISHPCIAEMDAEEEEDPFVAAIESVPEDKLLVLLDSGATHHVTGDRARQHPVKGRGTIRLLSTSGKLLLKDVLHCPDIPGIVISIGKFMQNDGEVRFEGGRFLLRQDMCTYTSFLRRDQWFLLVNSTIACNAMSDSNKNYGDLLHRRLAHTSLRTIRRMQTLNCVKGLSNVPVNHDVKLCRTCSLEKSQHSPFRPESRNLVTRPGDVVVADLMGPFPQSFDKKVYGMIIQDHFSSLVTFYALKSKSEAPQFLMNWIAQFANLTAHSVKRLQTNNAGEFLSKSLKIFLEQRGIIHETIVPYEHHQAGKIERTNRTIAEAARSMLIKRSLGAALWPYAFRHACWVFNRVLHVGSDKTPYELMTGRRPDLAPLRVFGCKAFVHSLNHRKDLSAKGRELLHLGVAENSQGWIFWDKAKEVVVRSASALFDENPRGAKDEVNAVNVIEVQSVLDPTLVEEINGQDESVELISSEASNNTEAPNTYKEAMASEASNEWEAAMASELQSLEDMEVWSEVPEVQANQVLGTRWVFAVKRDPEGNIVKYKARVVVQGHRQIQGLNFDETFAPTPTFTSLQCLLAIASANAWEVQTFDVTTAYLHSLLEEDVFVKAPPGTLVL</sequence>
<evidence type="ECO:0000256" key="5">
    <source>
        <dbReference type="ARBA" id="ARBA00022723"/>
    </source>
</evidence>
<evidence type="ECO:0000256" key="8">
    <source>
        <dbReference type="ARBA" id="ARBA00022842"/>
    </source>
</evidence>
<dbReference type="OrthoDB" id="3251181at2759"/>
<keyword evidence="12" id="KW-0239">DNA-directed DNA polymerase</keyword>
<evidence type="ECO:0000256" key="14">
    <source>
        <dbReference type="ARBA" id="ARBA00023268"/>
    </source>
</evidence>
<keyword evidence="10" id="KW-0229">DNA integration</keyword>
<dbReference type="InterPro" id="IPR036875">
    <property type="entry name" value="Znf_CCHC_sf"/>
</dbReference>
<evidence type="ECO:0000256" key="15">
    <source>
        <dbReference type="ARBA" id="ARBA00048173"/>
    </source>
</evidence>
<dbReference type="GO" id="GO:0003887">
    <property type="term" value="F:DNA-directed DNA polymerase activity"/>
    <property type="evidence" value="ECO:0007669"/>
    <property type="project" value="UniProtKB-KW"/>
</dbReference>
<evidence type="ECO:0000256" key="11">
    <source>
        <dbReference type="ARBA" id="ARBA00022918"/>
    </source>
</evidence>
<keyword evidence="8" id="KW-0460">Magnesium</keyword>
<dbReference type="Gene3D" id="3.30.420.10">
    <property type="entry name" value="Ribonuclease H-like superfamily/Ribonuclease H"/>
    <property type="match status" value="1"/>
</dbReference>
<evidence type="ECO:0000256" key="7">
    <source>
        <dbReference type="ARBA" id="ARBA00022801"/>
    </source>
</evidence>
<keyword evidence="17" id="KW-0863">Zinc-finger</keyword>
<dbReference type="Pfam" id="PF13976">
    <property type="entry name" value="gag_pre-integrs"/>
    <property type="match status" value="1"/>
</dbReference>
<feature type="domain" description="CCHC-type" evidence="19">
    <location>
        <begin position="285"/>
        <end position="300"/>
    </location>
</feature>
<dbReference type="EMBL" id="AVOT02032091">
    <property type="protein sequence ID" value="MBW0525812.1"/>
    <property type="molecule type" value="Genomic_DNA"/>
</dbReference>
<keyword evidence="12" id="KW-0808">Transferase</keyword>
<keyword evidence="22" id="KW-1185">Reference proteome</keyword>
<dbReference type="InterPro" id="IPR013103">
    <property type="entry name" value="RVT_2"/>
</dbReference>
<evidence type="ECO:0000259" key="19">
    <source>
        <dbReference type="PROSITE" id="PS50158"/>
    </source>
</evidence>